<reference evidence="3 4" key="1">
    <citation type="submission" date="2013-03" db="EMBL/GenBank/DDBJ databases">
        <title>The Genome Sequence of Capronia coronata CBS 617.96.</title>
        <authorList>
            <consortium name="The Broad Institute Genomics Platform"/>
            <person name="Cuomo C."/>
            <person name="de Hoog S."/>
            <person name="Gorbushina A."/>
            <person name="Walker B."/>
            <person name="Young S.K."/>
            <person name="Zeng Q."/>
            <person name="Gargeya S."/>
            <person name="Fitzgerald M."/>
            <person name="Haas B."/>
            <person name="Abouelleil A."/>
            <person name="Allen A.W."/>
            <person name="Alvarado L."/>
            <person name="Arachchi H.M."/>
            <person name="Berlin A.M."/>
            <person name="Chapman S.B."/>
            <person name="Gainer-Dewar J."/>
            <person name="Goldberg J."/>
            <person name="Griggs A."/>
            <person name="Gujja S."/>
            <person name="Hansen M."/>
            <person name="Howarth C."/>
            <person name="Imamovic A."/>
            <person name="Ireland A."/>
            <person name="Larimer J."/>
            <person name="McCowan C."/>
            <person name="Murphy C."/>
            <person name="Pearson M."/>
            <person name="Poon T.W."/>
            <person name="Priest M."/>
            <person name="Roberts A."/>
            <person name="Saif S."/>
            <person name="Shea T."/>
            <person name="Sisk P."/>
            <person name="Sykes S."/>
            <person name="Wortman J."/>
            <person name="Nusbaum C."/>
            <person name="Birren B."/>
        </authorList>
    </citation>
    <scope>NUCLEOTIDE SEQUENCE [LARGE SCALE GENOMIC DNA]</scope>
    <source>
        <strain evidence="3 4">CBS 617.96</strain>
    </source>
</reference>
<feature type="coiled-coil region" evidence="1">
    <location>
        <begin position="278"/>
        <end position="305"/>
    </location>
</feature>
<dbReference type="Proteomes" id="UP000019484">
    <property type="component" value="Unassembled WGS sequence"/>
</dbReference>
<evidence type="ECO:0000256" key="2">
    <source>
        <dbReference type="SAM" id="MobiDB-lite"/>
    </source>
</evidence>
<dbReference type="AlphaFoldDB" id="W9YG53"/>
<name>W9YG53_9EURO</name>
<keyword evidence="4" id="KW-1185">Reference proteome</keyword>
<dbReference type="HOGENOM" id="CLU_027820_0_0_1"/>
<feature type="compositionally biased region" description="Polar residues" evidence="2">
    <location>
        <begin position="215"/>
        <end position="237"/>
    </location>
</feature>
<dbReference type="RefSeq" id="XP_007724666.1">
    <property type="nucleotide sequence ID" value="XM_007726476.1"/>
</dbReference>
<comment type="caution">
    <text evidence="3">The sequence shown here is derived from an EMBL/GenBank/DDBJ whole genome shotgun (WGS) entry which is preliminary data.</text>
</comment>
<sequence length="686" mass="77330">MESKRTRKQRADLNGAHVDSHLFAEHGLMILAHLERHVMYRLPQEFLVSDIISNYREELDRAISQSEIENKLAFFWSHWHPVGKDGTHWKEIYSLGLKGLPRLQQDKAAWVRKKAVELQSKGGSLRRLRSASILPPALRNTPKRPSDCLNGVVTSVRKRKRKRGRHGKSANGKRTTATPVPEYVRETPFEGSTSPFSPAPGTPDISLVIRHSEESTSSVESFQTQLSPTSARASPSRNSRDLSSRRGGNVTEVKVEFVASDQASRSATPSTSTEHRQFLELTLELNDLKSQKTQLRSDFDQMKSDNAQIMLALEEFKVQAVEEIRHWKRLYRIARKRRDSLKRRNIHIQAELTGSSTGVTSQVNLTLCRENDALQEKLHSYQATARFQKPLSEATRARTVKRVIEHLDGVRLELFKILQSQNNSFAVEMLDCADGSWLAPLFKRAFGVEVSMDSSGGQYFHTTELCNVTLQAVILSLISAALCIWVFEADLGALFQENDLFYSNLQGLLAAQDSQFAESLQYATLEKCIDDPSVCDLAISRQARHLARRTLDCMQPLLDAHRDLDEQYVDIADGWVEEERVMTEIFTQALHAKVRLLLTTDLYKCVLYLPGTPVDRIAMEVKDASPGNGTESEPDAILGITVFPGLLRYPSEEGFDFNRFLKGAKTPKDTTAVVLRKATVLQRLTA</sequence>
<dbReference type="GeneID" id="19160465"/>
<feature type="compositionally biased region" description="Basic residues" evidence="2">
    <location>
        <begin position="156"/>
        <end position="168"/>
    </location>
</feature>
<evidence type="ECO:0000313" key="4">
    <source>
        <dbReference type="Proteomes" id="UP000019484"/>
    </source>
</evidence>
<evidence type="ECO:0000313" key="3">
    <source>
        <dbReference type="EMBL" id="EXJ88660.1"/>
    </source>
</evidence>
<organism evidence="3 4">
    <name type="scientific">Capronia coronata CBS 617.96</name>
    <dbReference type="NCBI Taxonomy" id="1182541"/>
    <lineage>
        <taxon>Eukaryota</taxon>
        <taxon>Fungi</taxon>
        <taxon>Dikarya</taxon>
        <taxon>Ascomycota</taxon>
        <taxon>Pezizomycotina</taxon>
        <taxon>Eurotiomycetes</taxon>
        <taxon>Chaetothyriomycetidae</taxon>
        <taxon>Chaetothyriales</taxon>
        <taxon>Herpotrichiellaceae</taxon>
        <taxon>Capronia</taxon>
    </lineage>
</organism>
<dbReference type="OrthoDB" id="303107at2759"/>
<keyword evidence="1" id="KW-0175">Coiled coil</keyword>
<dbReference type="eggNOG" id="ENOG502T4FI">
    <property type="taxonomic scope" value="Eukaryota"/>
</dbReference>
<protein>
    <submittedName>
        <fullName evidence="3">Uncharacterized protein</fullName>
    </submittedName>
</protein>
<dbReference type="EMBL" id="AMWN01000004">
    <property type="protein sequence ID" value="EXJ88660.1"/>
    <property type="molecule type" value="Genomic_DNA"/>
</dbReference>
<evidence type="ECO:0000256" key="1">
    <source>
        <dbReference type="SAM" id="Coils"/>
    </source>
</evidence>
<proteinExistence type="predicted"/>
<accession>W9YG53</accession>
<feature type="region of interest" description="Disordered" evidence="2">
    <location>
        <begin position="156"/>
        <end position="248"/>
    </location>
</feature>
<gene>
    <name evidence="3" type="ORF">A1O1_05591</name>
</gene>